<dbReference type="PANTHER" id="PTHR10809">
    <property type="entry name" value="VESICLE-ASSOCIATED MEMBRANE PROTEIN-ASSOCIATED PROTEIN"/>
    <property type="match status" value="1"/>
</dbReference>
<reference evidence="9" key="1">
    <citation type="submission" date="2016-11" db="UniProtKB">
        <authorList>
            <consortium name="WormBaseParasite"/>
        </authorList>
    </citation>
    <scope>IDENTIFICATION</scope>
</reference>
<dbReference type="GO" id="GO:0061817">
    <property type="term" value="P:endoplasmic reticulum-plasma membrane tethering"/>
    <property type="evidence" value="ECO:0007669"/>
    <property type="project" value="TreeGrafter"/>
</dbReference>
<organism evidence="8 9">
    <name type="scientific">Meloidogyne hapla</name>
    <name type="common">Root-knot nematode worm</name>
    <dbReference type="NCBI Taxonomy" id="6305"/>
    <lineage>
        <taxon>Eukaryota</taxon>
        <taxon>Metazoa</taxon>
        <taxon>Ecdysozoa</taxon>
        <taxon>Nematoda</taxon>
        <taxon>Chromadorea</taxon>
        <taxon>Rhabditida</taxon>
        <taxon>Tylenchina</taxon>
        <taxon>Tylenchomorpha</taxon>
        <taxon>Tylenchoidea</taxon>
        <taxon>Meloidogynidae</taxon>
        <taxon>Meloidogyninae</taxon>
        <taxon>Meloidogyne</taxon>
    </lineage>
</organism>
<name>A0A1I8BZU0_MELHA</name>
<dbReference type="SUPFAM" id="SSF49354">
    <property type="entry name" value="PapD-like"/>
    <property type="match status" value="1"/>
</dbReference>
<evidence type="ECO:0000256" key="5">
    <source>
        <dbReference type="ARBA" id="ARBA00023136"/>
    </source>
</evidence>
<dbReference type="GO" id="GO:0005789">
    <property type="term" value="C:endoplasmic reticulum membrane"/>
    <property type="evidence" value="ECO:0007669"/>
    <property type="project" value="InterPro"/>
</dbReference>
<evidence type="ECO:0000313" key="8">
    <source>
        <dbReference type="Proteomes" id="UP000095281"/>
    </source>
</evidence>
<comment type="similarity">
    <text evidence="2">Belongs to the VAMP-associated protein (VAP) (TC 9.B.17) family.</text>
</comment>
<comment type="subcellular location">
    <subcellularLocation>
        <location evidence="1">Membrane</location>
        <topology evidence="1">Single-pass type IV membrane protein</topology>
    </subcellularLocation>
</comment>
<keyword evidence="4" id="KW-1133">Transmembrane helix</keyword>
<evidence type="ECO:0000256" key="3">
    <source>
        <dbReference type="ARBA" id="ARBA00022692"/>
    </source>
</evidence>
<keyword evidence="3" id="KW-0812">Transmembrane</keyword>
<keyword evidence="8" id="KW-1185">Reference proteome</keyword>
<evidence type="ECO:0000256" key="6">
    <source>
        <dbReference type="RuleBase" id="RU003425"/>
    </source>
</evidence>
<keyword evidence="6" id="KW-0206">Cytoskeleton</keyword>
<dbReference type="PANTHER" id="PTHR10809:SF6">
    <property type="entry name" value="AT11025P-RELATED"/>
    <property type="match status" value="1"/>
</dbReference>
<dbReference type="InterPro" id="IPR000535">
    <property type="entry name" value="MSP_dom"/>
</dbReference>
<feature type="domain" description="MSP" evidence="7">
    <location>
        <begin position="7"/>
        <end position="128"/>
    </location>
</feature>
<dbReference type="Gene3D" id="2.60.40.10">
    <property type="entry name" value="Immunoglobulins"/>
    <property type="match status" value="1"/>
</dbReference>
<dbReference type="AlphaFoldDB" id="A0A1I8BZU0"/>
<dbReference type="InterPro" id="IPR008962">
    <property type="entry name" value="PapD-like_sf"/>
</dbReference>
<dbReference type="WBParaSite" id="MhA1_Contig889.frz3.gene5">
    <property type="protein sequence ID" value="MhA1_Contig889.frz3.gene5"/>
    <property type="gene ID" value="MhA1_Contig889.frz3.gene5"/>
</dbReference>
<evidence type="ECO:0000256" key="1">
    <source>
        <dbReference type="ARBA" id="ARBA00004211"/>
    </source>
</evidence>
<dbReference type="PROSITE" id="PS50202">
    <property type="entry name" value="MSP"/>
    <property type="match status" value="1"/>
</dbReference>
<evidence type="ECO:0000256" key="2">
    <source>
        <dbReference type="ARBA" id="ARBA00008932"/>
    </source>
</evidence>
<evidence type="ECO:0000256" key="4">
    <source>
        <dbReference type="ARBA" id="ARBA00022989"/>
    </source>
</evidence>
<comment type="function">
    <text evidence="6">Central component in molecular interactions underlying sperm crawling. Forms an extensive filament system that extends from sperm villipoda, along the leading edge of the pseudopod.</text>
</comment>
<dbReference type="InterPro" id="IPR013783">
    <property type="entry name" value="Ig-like_fold"/>
</dbReference>
<evidence type="ECO:0000259" key="7">
    <source>
        <dbReference type="PROSITE" id="PS50202"/>
    </source>
</evidence>
<dbReference type="GO" id="GO:0005886">
    <property type="term" value="C:plasma membrane"/>
    <property type="evidence" value="ECO:0007669"/>
    <property type="project" value="TreeGrafter"/>
</dbReference>
<evidence type="ECO:0000313" key="9">
    <source>
        <dbReference type="WBParaSite" id="MhA1_Contig889.frz3.gene5"/>
    </source>
</evidence>
<keyword evidence="6" id="KW-0963">Cytoplasm</keyword>
<accession>A0A1I8BZU0</accession>
<protein>
    <recommendedName>
        <fullName evidence="6">Major sperm protein</fullName>
    </recommendedName>
</protein>
<proteinExistence type="inferred from homology"/>
<dbReference type="Pfam" id="PF00635">
    <property type="entry name" value="Motile_Sperm"/>
    <property type="match status" value="1"/>
</dbReference>
<dbReference type="GO" id="GO:0090158">
    <property type="term" value="P:endoplasmic reticulum membrane organization"/>
    <property type="evidence" value="ECO:0007669"/>
    <property type="project" value="TreeGrafter"/>
</dbReference>
<dbReference type="Proteomes" id="UP000095281">
    <property type="component" value="Unplaced"/>
</dbReference>
<keyword evidence="5" id="KW-0472">Membrane</keyword>
<dbReference type="InterPro" id="IPR016763">
    <property type="entry name" value="VAP"/>
</dbReference>
<sequence>MTYGHPVLVFEPAEELVFRDKLGHVTGVQLIIKNKNLDEIYFKVKSTASKFYSVRPSSGTIKPHSQVKVIIQPHDDSAKSLDVIEESNHRFMIQAAFFDNKSPKTADEFWQNFDKSKVPVTTAKLHVLVKRPDANAISTTEATNGGTSHSQHRQGLVDQAEAFDKAHFHVQDRAKENVKAVESVAVVKKDQEKTNGNLSNTPSIPLFRNIVENVELLTNTIEEVQNGVNEGDTKKKIEEFSEMEKAIDEESKEGDNMIKNEVKNLQESANEVANAEEIQKLSNLNFGSSSGDCTEEMRVQMPSSPLPNNQPAHLTIANTSTENKVNDLSSTMFKQQQPLFNSSQFCYYPMPFVEPAFGGAESGNGYYGRYIASILDKMPKKIAITLKRDIAEIIAKYEQKVAEEENECH</sequence>